<proteinExistence type="predicted"/>
<reference evidence="1 2" key="1">
    <citation type="submission" date="2019-12" db="EMBL/GenBank/DDBJ databases">
        <authorList>
            <person name="Kim Y.S."/>
        </authorList>
    </citation>
    <scope>NUCLEOTIDE SEQUENCE [LARGE SCALE GENOMIC DNA]</scope>
    <source>
        <strain evidence="1 2">GA093</strain>
    </source>
</reference>
<sequence length="167" mass="19869">MWYKINLNVLAIQLLPTFLRKPNLIVFIQALISPIVALYDKTWSSFREENIFKLNHNGQVCYLRKSLNYKFDQSLKRIKVVEGQLYDTTYIYTENESPIDYIHPQNSNPEQDKTETIWLRNEAETGDTGVDFRVLIPIEFKKYQEENIITHINFYKAGGKRYKISYF</sequence>
<protein>
    <submittedName>
        <fullName evidence="1">Uncharacterized protein</fullName>
    </submittedName>
</protein>
<evidence type="ECO:0000313" key="1">
    <source>
        <dbReference type="EMBL" id="MWB96762.1"/>
    </source>
</evidence>
<accession>A0A6I4NUJ3</accession>
<dbReference type="Proteomes" id="UP000471501">
    <property type="component" value="Unassembled WGS sequence"/>
</dbReference>
<gene>
    <name evidence="1" type="ORF">GON26_20565</name>
</gene>
<dbReference type="RefSeq" id="WP_160376649.1">
    <property type="nucleotide sequence ID" value="NZ_WSTB01000018.1"/>
</dbReference>
<name>A0A6I4NUJ3_9FLAO</name>
<comment type="caution">
    <text evidence="1">The sequence shown here is derived from an EMBL/GenBank/DDBJ whole genome shotgun (WGS) entry which is preliminary data.</text>
</comment>
<dbReference type="AlphaFoldDB" id="A0A6I4NUJ3"/>
<dbReference type="EMBL" id="WSTB01000018">
    <property type="protein sequence ID" value="MWB96762.1"/>
    <property type="molecule type" value="Genomic_DNA"/>
</dbReference>
<evidence type="ECO:0000313" key="2">
    <source>
        <dbReference type="Proteomes" id="UP000471501"/>
    </source>
</evidence>
<keyword evidence="2" id="KW-1185">Reference proteome</keyword>
<organism evidence="1 2">
    <name type="scientific">Flavobacterium hydrocarbonoxydans</name>
    <dbReference type="NCBI Taxonomy" id="2683249"/>
    <lineage>
        <taxon>Bacteria</taxon>
        <taxon>Pseudomonadati</taxon>
        <taxon>Bacteroidota</taxon>
        <taxon>Flavobacteriia</taxon>
        <taxon>Flavobacteriales</taxon>
        <taxon>Flavobacteriaceae</taxon>
        <taxon>Flavobacterium</taxon>
    </lineage>
</organism>